<evidence type="ECO:0000313" key="10">
    <source>
        <dbReference type="Proteomes" id="UP000824150"/>
    </source>
</evidence>
<dbReference type="EMBL" id="JAHLFG010000081">
    <property type="protein sequence ID" value="MBU3827314.1"/>
    <property type="molecule type" value="Genomic_DNA"/>
</dbReference>
<feature type="transmembrane region" description="Helical" evidence="7">
    <location>
        <begin position="288"/>
        <end position="313"/>
    </location>
</feature>
<comment type="subcellular location">
    <subcellularLocation>
        <location evidence="1">Cell membrane</location>
        <topology evidence="1">Multi-pass membrane protein</topology>
    </subcellularLocation>
</comment>
<feature type="transmembrane region" description="Helical" evidence="7">
    <location>
        <begin position="325"/>
        <end position="344"/>
    </location>
</feature>
<proteinExistence type="predicted"/>
<keyword evidence="3" id="KW-1003">Cell membrane</keyword>
<comment type="caution">
    <text evidence="9">The sequence shown here is derived from an EMBL/GenBank/DDBJ whole genome shotgun (WGS) entry which is preliminary data.</text>
</comment>
<feature type="transmembrane region" description="Helical" evidence="7">
    <location>
        <begin position="222"/>
        <end position="239"/>
    </location>
</feature>
<feature type="transmembrane region" description="Helical" evidence="7">
    <location>
        <begin position="48"/>
        <end position="66"/>
    </location>
</feature>
<dbReference type="PANTHER" id="PTHR42718:SF46">
    <property type="entry name" value="BLR6921 PROTEIN"/>
    <property type="match status" value="1"/>
</dbReference>
<dbReference type="AlphaFoldDB" id="A0A9E2NUE5"/>
<dbReference type="PROSITE" id="PS50850">
    <property type="entry name" value="MFS"/>
    <property type="match status" value="1"/>
</dbReference>
<dbReference type="InterPro" id="IPR020846">
    <property type="entry name" value="MFS_dom"/>
</dbReference>
<evidence type="ECO:0000256" key="5">
    <source>
        <dbReference type="ARBA" id="ARBA00022989"/>
    </source>
</evidence>
<dbReference type="Proteomes" id="UP000824150">
    <property type="component" value="Unassembled WGS sequence"/>
</dbReference>
<evidence type="ECO:0000256" key="4">
    <source>
        <dbReference type="ARBA" id="ARBA00022692"/>
    </source>
</evidence>
<dbReference type="GO" id="GO:0022857">
    <property type="term" value="F:transmembrane transporter activity"/>
    <property type="evidence" value="ECO:0007669"/>
    <property type="project" value="InterPro"/>
</dbReference>
<organism evidence="9 10">
    <name type="scientific">Candidatus Anaerobiospirillum merdipullorum</name>
    <dbReference type="NCBI Taxonomy" id="2838450"/>
    <lineage>
        <taxon>Bacteria</taxon>
        <taxon>Pseudomonadati</taxon>
        <taxon>Pseudomonadota</taxon>
        <taxon>Gammaproteobacteria</taxon>
        <taxon>Aeromonadales</taxon>
        <taxon>Succinivibrionaceae</taxon>
        <taxon>Anaerobiospirillum</taxon>
    </lineage>
</organism>
<dbReference type="InterPro" id="IPR036259">
    <property type="entry name" value="MFS_trans_sf"/>
</dbReference>
<evidence type="ECO:0000259" key="8">
    <source>
        <dbReference type="PROSITE" id="PS50850"/>
    </source>
</evidence>
<feature type="transmembrane region" description="Helical" evidence="7">
    <location>
        <begin position="404"/>
        <end position="426"/>
    </location>
</feature>
<feature type="transmembrane region" description="Helical" evidence="7">
    <location>
        <begin position="195"/>
        <end position="216"/>
    </location>
</feature>
<evidence type="ECO:0000313" key="9">
    <source>
        <dbReference type="EMBL" id="MBU3827314.1"/>
    </source>
</evidence>
<dbReference type="CDD" id="cd17321">
    <property type="entry name" value="MFS_MMR_MDR_like"/>
    <property type="match status" value="1"/>
</dbReference>
<evidence type="ECO:0000256" key="1">
    <source>
        <dbReference type="ARBA" id="ARBA00004651"/>
    </source>
</evidence>
<keyword evidence="5 7" id="KW-1133">Transmembrane helix</keyword>
<evidence type="ECO:0000256" key="6">
    <source>
        <dbReference type="ARBA" id="ARBA00023136"/>
    </source>
</evidence>
<gene>
    <name evidence="9" type="ORF">IAA31_07475</name>
</gene>
<sequence length="461" mass="49159">MDKSHRQAQRALIITVSVTQFFTAFMGSAMNVAVEAVAAEFALQPQDATWIVTIFTVCSASFLLTASAIAQYFGLKRVYSVGCILAGLSALLLSMVPSFSLLIIGRALQGFILALIFCSGIALLMARIDKTQRALALAISTAGVYGGLSLSPTIAGLLIDTIGWRWIFVLASGGIFTGAYFACKLSKETPPHRQANLIDILLSMFAMAFILLGLSLLAKGPVMWLIGLVGVLLLGIFLYRQHKSAHALLPTSLLGHNRALTLALCASILNYGSNFAVTLLLALHLQFIVGYSAASTGLILMTQPVAMTVFSLLTGKLNQSLSAHALTVCGMGCICLAFVYYSLFLDMHTPLYAIMGAQVLTGVGFGLFSAPNTNIVMSAVPPAQYALASALQALSRNFGQACSMALATTLLYHFIDALVGTTLYLYELNYAISAIFSCNTVMALLGTLICLVAWRRVKTTP</sequence>
<protein>
    <submittedName>
        <fullName evidence="9">MFS transporter</fullName>
    </submittedName>
</protein>
<feature type="transmembrane region" description="Helical" evidence="7">
    <location>
        <begin position="78"/>
        <end position="104"/>
    </location>
</feature>
<evidence type="ECO:0000256" key="3">
    <source>
        <dbReference type="ARBA" id="ARBA00022475"/>
    </source>
</evidence>
<evidence type="ECO:0000256" key="2">
    <source>
        <dbReference type="ARBA" id="ARBA00022448"/>
    </source>
</evidence>
<dbReference type="SUPFAM" id="SSF103473">
    <property type="entry name" value="MFS general substrate transporter"/>
    <property type="match status" value="1"/>
</dbReference>
<reference evidence="9" key="2">
    <citation type="submission" date="2021-04" db="EMBL/GenBank/DDBJ databases">
        <authorList>
            <person name="Gilroy R."/>
        </authorList>
    </citation>
    <scope>NUCLEOTIDE SEQUENCE</scope>
    <source>
        <strain evidence="9">687</strain>
    </source>
</reference>
<reference evidence="9" key="1">
    <citation type="journal article" date="2021" name="PeerJ">
        <title>Extensive microbial diversity within the chicken gut microbiome revealed by metagenomics and culture.</title>
        <authorList>
            <person name="Gilroy R."/>
            <person name="Ravi A."/>
            <person name="Getino M."/>
            <person name="Pursley I."/>
            <person name="Horton D.L."/>
            <person name="Alikhan N.F."/>
            <person name="Baker D."/>
            <person name="Gharbi K."/>
            <person name="Hall N."/>
            <person name="Watson M."/>
            <person name="Adriaenssens E.M."/>
            <person name="Foster-Nyarko E."/>
            <person name="Jarju S."/>
            <person name="Secka A."/>
            <person name="Antonio M."/>
            <person name="Oren A."/>
            <person name="Chaudhuri R.R."/>
            <person name="La Ragione R."/>
            <person name="Hildebrand F."/>
            <person name="Pallen M.J."/>
        </authorList>
    </citation>
    <scope>NUCLEOTIDE SEQUENCE</scope>
    <source>
        <strain evidence="9">687</strain>
    </source>
</reference>
<feature type="transmembrane region" description="Helical" evidence="7">
    <location>
        <begin position="135"/>
        <end position="158"/>
    </location>
</feature>
<keyword evidence="2" id="KW-0813">Transport</keyword>
<feature type="transmembrane region" description="Helical" evidence="7">
    <location>
        <begin position="432"/>
        <end position="454"/>
    </location>
</feature>
<feature type="domain" description="Major facilitator superfamily (MFS) profile" evidence="8">
    <location>
        <begin position="12"/>
        <end position="458"/>
    </location>
</feature>
<keyword evidence="6 7" id="KW-0472">Membrane</keyword>
<dbReference type="GO" id="GO:0005886">
    <property type="term" value="C:plasma membrane"/>
    <property type="evidence" value="ECO:0007669"/>
    <property type="project" value="UniProtKB-SubCell"/>
</dbReference>
<dbReference type="Pfam" id="PF07690">
    <property type="entry name" value="MFS_1"/>
    <property type="match status" value="2"/>
</dbReference>
<dbReference type="InterPro" id="IPR011701">
    <property type="entry name" value="MFS"/>
</dbReference>
<dbReference type="Gene3D" id="1.20.1250.20">
    <property type="entry name" value="MFS general substrate transporter like domains"/>
    <property type="match status" value="2"/>
</dbReference>
<keyword evidence="4 7" id="KW-0812">Transmembrane</keyword>
<accession>A0A9E2NUE5</accession>
<name>A0A9E2NUE5_9GAMM</name>
<feature type="transmembrane region" description="Helical" evidence="7">
    <location>
        <begin position="110"/>
        <end position="128"/>
    </location>
</feature>
<feature type="transmembrane region" description="Helical" evidence="7">
    <location>
        <begin position="260"/>
        <end position="282"/>
    </location>
</feature>
<evidence type="ECO:0000256" key="7">
    <source>
        <dbReference type="SAM" id="Phobius"/>
    </source>
</evidence>
<dbReference type="PANTHER" id="PTHR42718">
    <property type="entry name" value="MAJOR FACILITATOR SUPERFAMILY MULTIDRUG TRANSPORTER MFSC"/>
    <property type="match status" value="1"/>
</dbReference>
<feature type="transmembrane region" description="Helical" evidence="7">
    <location>
        <begin position="164"/>
        <end position="183"/>
    </location>
</feature>